<comment type="caution">
    <text evidence="1">The sequence shown here is derived from an EMBL/GenBank/DDBJ whole genome shotgun (WGS) entry which is preliminary data.</text>
</comment>
<protein>
    <submittedName>
        <fullName evidence="1">RNA polymerase II assembly factor Rtp1p</fullName>
    </submittedName>
</protein>
<gene>
    <name evidence="1" type="ORF">CLIB1444_01S17392</name>
</gene>
<organism evidence="1 2">
    <name type="scientific">[Candida] jaroonii</name>
    <dbReference type="NCBI Taxonomy" id="467808"/>
    <lineage>
        <taxon>Eukaryota</taxon>
        <taxon>Fungi</taxon>
        <taxon>Dikarya</taxon>
        <taxon>Ascomycota</taxon>
        <taxon>Saccharomycotina</taxon>
        <taxon>Pichiomycetes</taxon>
        <taxon>Debaryomycetaceae</taxon>
        <taxon>Yamadazyma</taxon>
    </lineage>
</organism>
<evidence type="ECO:0000313" key="2">
    <source>
        <dbReference type="Proteomes" id="UP001152531"/>
    </source>
</evidence>
<dbReference type="EMBL" id="CALSDN010000001">
    <property type="protein sequence ID" value="CAH6718918.1"/>
    <property type="molecule type" value="Genomic_DNA"/>
</dbReference>
<evidence type="ECO:0000313" key="1">
    <source>
        <dbReference type="EMBL" id="CAH6718918.1"/>
    </source>
</evidence>
<name>A0ACA9Y1V6_9ASCO</name>
<accession>A0ACA9Y1V6</accession>
<reference evidence="1" key="1">
    <citation type="submission" date="2022-06" db="EMBL/GenBank/DDBJ databases">
        <authorList>
            <person name="Legras J.-L."/>
            <person name="Devillers H."/>
            <person name="Grondin C."/>
        </authorList>
    </citation>
    <scope>NUCLEOTIDE SEQUENCE</scope>
    <source>
        <strain evidence="1">CLIB 1444</strain>
    </source>
</reference>
<dbReference type="Proteomes" id="UP001152531">
    <property type="component" value="Unassembled WGS sequence"/>
</dbReference>
<keyword evidence="2" id="KW-1185">Reference proteome</keyword>
<proteinExistence type="predicted"/>
<sequence>MLPPERKKTVRRDAKEIYKGLHKPYIKGTPLDNLFSDLEQKLEGSIDEITFDQLVSNFLPQSTNVFNDRYFLTETLFNQLLEIQRLSMMEASTNKKDLITISLHDIKTFSKVVNILIIHSIYPVLNVFKVGIPLGKRRLKDFNKPIKIANLMREIDESNESKTPDNDKFLMIQNLATLIYDKFYEIFNKESDVKTLLTKGTGYSDFLTISILLITCPYFQNSTKYASDFGIIMNLPSTFELFQTFSLYLSSPSAPYFKKFVLDKLNTLHYDAPRKDGLLTLIEFVLGLREHEEINIGKFNNVASIVLKKPASIPTVEYFTNIGNQSYDLLVNINRPYITSCVGHIIETLWRKNKLIVQDFFFKRIWTNLNPETEVNGTFTSEKDLNNSVNVLISLIKKDLSPEITQFLFKPILLSLWGYYVFLKSLDKSTDVIVNIFVSYFVTVKNNEDFDSDLFGLDRICKNLIFEDSNWEFSLGVNGLPQISKKEVILESKENKINNFIMKLDRSCKVFLDLLKELDDSYVVGIFKTLLKRWLRIDGSDLIDDENPFFVLIDLRLIESIGNEFKEDIAKTPIEMLQIVNDFLKAQGNTSKKSLNKLKIEEPDSDDDSDDEETDVNVQALPILFELLSAILTEIDDDISSDIKPVLQSIVTNLDNFIKSDNAIIKSNINACTSLSDRIKSMLSGTITTSNKQDNDSKVLKRAITNLNDPLVPIRAHGLYLLRQLIETNSKVISLDFVIELHLNQLKDPEPFIYLNVIKGLISLTTLDVSTVGKLLSIYVEESDVKYDLDERLKIGEVLINFIQNSNELFTGTMADNLINGMVSMIRRHEDESKNQDNRIRMSSMSILGICCKVNPLTVGKFVGDILDCAFGILQLETDKDSNIMRRSAVVLINDLTFGCIDGDIEIPIESQTKIVTVLQYIFDNDNDLLTREQAKTVLDDIKAVTLT</sequence>